<evidence type="ECO:0000313" key="2">
    <source>
        <dbReference type="Proteomes" id="UP000003811"/>
    </source>
</evidence>
<organism evidence="1 2">
    <name type="scientific">Pseudomonas syringae pv. maculicola str. ES4326</name>
    <dbReference type="NCBI Taxonomy" id="629265"/>
    <lineage>
        <taxon>Bacteria</taxon>
        <taxon>Pseudomonadati</taxon>
        <taxon>Pseudomonadota</taxon>
        <taxon>Gammaproteobacteria</taxon>
        <taxon>Pseudomonadales</taxon>
        <taxon>Pseudomonadaceae</taxon>
        <taxon>Pseudomonas</taxon>
    </lineage>
</organism>
<gene>
    <name evidence="1" type="ORF">PMA4326_028850</name>
</gene>
<dbReference type="AlphaFoldDB" id="A0A8T8CBD9"/>
<evidence type="ECO:0000313" key="1">
    <source>
        <dbReference type="EMBL" id="QHF00524.1"/>
    </source>
</evidence>
<accession>A0A8T8CBD9</accession>
<proteinExistence type="predicted"/>
<protein>
    <submittedName>
        <fullName evidence="1">Uncharacterized protein</fullName>
    </submittedName>
</protein>
<reference evidence="1 2" key="1">
    <citation type="journal article" date="2011" name="PLoS Pathog.">
        <title>Dynamic evolution of pathogenicity revealed by sequencing and comparative genomics of 19 Pseudomonas syringae isolates.</title>
        <authorList>
            <person name="Baltrus D.A."/>
            <person name="Nishimura M.T."/>
            <person name="Romanchuk A."/>
            <person name="Chang J.H."/>
            <person name="Mukhtar M.S."/>
            <person name="Cherkis K."/>
            <person name="Roach J."/>
            <person name="Grant S.R."/>
            <person name="Jones C.D."/>
            <person name="Dangl J.L."/>
        </authorList>
    </citation>
    <scope>NUCLEOTIDE SEQUENCE [LARGE SCALE GENOMIC DNA]</scope>
    <source>
        <strain evidence="1 2">ES4326</strain>
    </source>
</reference>
<dbReference type="Proteomes" id="UP000003811">
    <property type="component" value="Plasmid pPma4326F"/>
</dbReference>
<sequence>MTMNQTAETPKNLVAVLEYRPANRSELLTYVANWKAYADFLLEQAKESQKMTDHPLHSEQGRSKFVAEISRFQETYTQVEADLRTRKLPIHGDEMRLIGSHFSEANLRIEQAIAIHQIA</sequence>
<keyword evidence="1" id="KW-0614">Plasmid</keyword>
<name>A0A8T8CBD9_PSEYM</name>
<geneLocation type="plasmid" evidence="1 2">
    <name>pPma4326F</name>
</geneLocation>
<dbReference type="RefSeq" id="WP_138936830.1">
    <property type="nucleotide sequence ID" value="NZ_CP047261.1"/>
</dbReference>
<dbReference type="EMBL" id="CP047261">
    <property type="protein sequence ID" value="QHF00524.1"/>
    <property type="molecule type" value="Genomic_DNA"/>
</dbReference>